<name>A0A7H8QYF1_TALRU</name>
<dbReference type="Gene3D" id="3.40.830.10">
    <property type="entry name" value="LigB-like"/>
    <property type="match status" value="1"/>
</dbReference>
<evidence type="ECO:0000256" key="2">
    <source>
        <dbReference type="ARBA" id="ARBA00007581"/>
    </source>
</evidence>
<keyword evidence="4" id="KW-0862">Zinc</keyword>
<evidence type="ECO:0000256" key="4">
    <source>
        <dbReference type="ARBA" id="ARBA00022833"/>
    </source>
</evidence>
<dbReference type="KEGG" id="trg:TRUGW13939_05575"/>
<dbReference type="PANTHER" id="PTHR30096:SF0">
    <property type="entry name" value="4,5-DOPA DIOXYGENASE EXTRADIOL-LIKE PROTEIN"/>
    <property type="match status" value="1"/>
</dbReference>
<proteinExistence type="inferred from homology"/>
<evidence type="ECO:0000256" key="3">
    <source>
        <dbReference type="ARBA" id="ARBA00022723"/>
    </source>
</evidence>
<keyword evidence="3" id="KW-0479">Metal-binding</keyword>
<dbReference type="OrthoDB" id="7396853at2759"/>
<dbReference type="Proteomes" id="UP000509510">
    <property type="component" value="Chromosome III"/>
</dbReference>
<dbReference type="InterPro" id="IPR014436">
    <property type="entry name" value="Extradiol_dOase_DODA"/>
</dbReference>
<evidence type="ECO:0000313" key="8">
    <source>
        <dbReference type="Proteomes" id="UP000509510"/>
    </source>
</evidence>
<organism evidence="7 8">
    <name type="scientific">Talaromyces rugulosus</name>
    <name type="common">Penicillium rugulosum</name>
    <dbReference type="NCBI Taxonomy" id="121627"/>
    <lineage>
        <taxon>Eukaryota</taxon>
        <taxon>Fungi</taxon>
        <taxon>Dikarya</taxon>
        <taxon>Ascomycota</taxon>
        <taxon>Pezizomycotina</taxon>
        <taxon>Eurotiomycetes</taxon>
        <taxon>Eurotiomycetidae</taxon>
        <taxon>Eurotiales</taxon>
        <taxon>Trichocomaceae</taxon>
        <taxon>Talaromyces</taxon>
        <taxon>Talaromyces sect. Islandici</taxon>
    </lineage>
</organism>
<keyword evidence="8" id="KW-1185">Reference proteome</keyword>
<protein>
    <recommendedName>
        <fullName evidence="6">Extradiol ring-cleavage dioxygenase class III enzyme subunit B domain-containing protein</fullName>
    </recommendedName>
</protein>
<evidence type="ECO:0000313" key="7">
    <source>
        <dbReference type="EMBL" id="QKX58451.1"/>
    </source>
</evidence>
<keyword evidence="5" id="KW-0560">Oxidoreductase</keyword>
<accession>A0A7H8QYF1</accession>
<dbReference type="PANTHER" id="PTHR30096">
    <property type="entry name" value="4,5-DOPA DIOXYGENASE EXTRADIOL-LIKE PROTEIN"/>
    <property type="match status" value="1"/>
</dbReference>
<dbReference type="GO" id="GO:0016702">
    <property type="term" value="F:oxidoreductase activity, acting on single donors with incorporation of molecular oxygen, incorporation of two atoms of oxygen"/>
    <property type="evidence" value="ECO:0007669"/>
    <property type="project" value="UniProtKB-ARBA"/>
</dbReference>
<evidence type="ECO:0000259" key="6">
    <source>
        <dbReference type="Pfam" id="PF02900"/>
    </source>
</evidence>
<comment type="cofactor">
    <cofactor evidence="1">
        <name>Zn(2+)</name>
        <dbReference type="ChEBI" id="CHEBI:29105"/>
    </cofactor>
</comment>
<dbReference type="EMBL" id="CP055900">
    <property type="protein sequence ID" value="QKX58451.1"/>
    <property type="molecule type" value="Genomic_DNA"/>
</dbReference>
<reference evidence="8" key="1">
    <citation type="submission" date="2020-06" db="EMBL/GenBank/DDBJ databases">
        <title>A chromosome-scale genome assembly of Talaromyces rugulosus W13939.</title>
        <authorList>
            <person name="Wang B."/>
            <person name="Guo L."/>
            <person name="Ye K."/>
            <person name="Wang L."/>
        </authorList>
    </citation>
    <scope>NUCLEOTIDE SEQUENCE [LARGE SCALE GENOMIC DNA]</scope>
    <source>
        <strain evidence="8">W13939</strain>
    </source>
</reference>
<evidence type="ECO:0000256" key="5">
    <source>
        <dbReference type="ARBA" id="ARBA00023002"/>
    </source>
</evidence>
<evidence type="ECO:0000256" key="1">
    <source>
        <dbReference type="ARBA" id="ARBA00001947"/>
    </source>
</evidence>
<comment type="similarity">
    <text evidence="2">Belongs to the DODA-type extradiol aromatic ring-opening dioxygenase family.</text>
</comment>
<dbReference type="GeneID" id="55993072"/>
<gene>
    <name evidence="7" type="ORF">TRUGW13939_05575</name>
</gene>
<sequence length="333" mass="36808">MSSSIRSVVCSKYLAVLVLGLTIPFAIRIAQLYTPGIFQSTFNCSHLESSAQTMASETNGDLPTRTPVYFLGIGGPNFIENTKHPAYTQLASIGHEITTKVKPKAVVVFSAHWQSSPNKIEINVGEQMDIIYDFYGFPAHFYEHEYPNKGSREVAEKVIEKLGAAGIEVDRVERGLDHGVWAGFMAAFNPKKNPLGVPIVQVSLFDSEDLDQHYRLGQALESLRDENILIIGAGMAVHNTRDFRRTLTTGETMPYAFSFDEALKEATTANPEERQAQMSALISRSDARQAHPSVEHLLPVLISAGAAGTDRGEQLWTFPEASLSWAQYRFGKI</sequence>
<dbReference type="GO" id="GO:0008270">
    <property type="term" value="F:zinc ion binding"/>
    <property type="evidence" value="ECO:0007669"/>
    <property type="project" value="InterPro"/>
</dbReference>
<dbReference type="InterPro" id="IPR004183">
    <property type="entry name" value="Xdiol_dOase_suB"/>
</dbReference>
<dbReference type="CDD" id="cd07363">
    <property type="entry name" value="45_DOPA_Dioxygenase"/>
    <property type="match status" value="1"/>
</dbReference>
<dbReference type="GO" id="GO:0008198">
    <property type="term" value="F:ferrous iron binding"/>
    <property type="evidence" value="ECO:0007669"/>
    <property type="project" value="InterPro"/>
</dbReference>
<dbReference type="RefSeq" id="XP_035344629.1">
    <property type="nucleotide sequence ID" value="XM_035488736.1"/>
</dbReference>
<dbReference type="AlphaFoldDB" id="A0A7H8QYF1"/>
<dbReference type="Pfam" id="PF02900">
    <property type="entry name" value="LigB"/>
    <property type="match status" value="1"/>
</dbReference>
<feature type="domain" description="Extradiol ring-cleavage dioxygenase class III enzyme subunit B" evidence="6">
    <location>
        <begin position="83"/>
        <end position="313"/>
    </location>
</feature>
<dbReference type="SUPFAM" id="SSF53213">
    <property type="entry name" value="LigB-like"/>
    <property type="match status" value="1"/>
</dbReference>